<dbReference type="InterPro" id="IPR039448">
    <property type="entry name" value="Beta_helix"/>
</dbReference>
<name>A0A8J8PYP0_9EURY</name>
<evidence type="ECO:0000313" key="4">
    <source>
        <dbReference type="EMBL" id="TYL36875.1"/>
    </source>
</evidence>
<evidence type="ECO:0000313" key="5">
    <source>
        <dbReference type="Proteomes" id="UP000766904"/>
    </source>
</evidence>
<dbReference type="InterPro" id="IPR011050">
    <property type="entry name" value="Pectin_lyase_fold/virulence"/>
</dbReference>
<dbReference type="Pfam" id="PF12708">
    <property type="entry name" value="Pect-lyase_RHGA_epim"/>
    <property type="match status" value="1"/>
</dbReference>
<keyword evidence="1" id="KW-0677">Repeat</keyword>
<reference evidence="4" key="1">
    <citation type="submission" date="2017-11" db="EMBL/GenBank/DDBJ databases">
        <authorList>
            <person name="Kajale S.C."/>
            <person name="Sharma A."/>
        </authorList>
    </citation>
    <scope>NUCLEOTIDE SEQUENCE</scope>
    <source>
        <strain evidence="4">LS1_42</strain>
    </source>
</reference>
<dbReference type="SUPFAM" id="SSF51126">
    <property type="entry name" value="Pectin lyase-like"/>
    <property type="match status" value="2"/>
</dbReference>
<dbReference type="PANTHER" id="PTHR22990:SF15">
    <property type="entry name" value="F-BOX ONLY PROTEIN 10"/>
    <property type="match status" value="1"/>
</dbReference>
<dbReference type="AlphaFoldDB" id="A0A8J8PYP0"/>
<feature type="domain" description="Right handed beta helix" evidence="3">
    <location>
        <begin position="391"/>
        <end position="529"/>
    </location>
</feature>
<accession>A0A8J8PYP0</accession>
<dbReference type="InterPro" id="IPR051550">
    <property type="entry name" value="SCF-Subunits/Alg-Epimerases"/>
</dbReference>
<dbReference type="EMBL" id="PHNJ01000014">
    <property type="protein sequence ID" value="TYL36875.1"/>
    <property type="molecule type" value="Genomic_DNA"/>
</dbReference>
<dbReference type="Gene3D" id="2.160.20.10">
    <property type="entry name" value="Single-stranded right-handed beta-helix, Pectin lyase-like"/>
    <property type="match status" value="2"/>
</dbReference>
<dbReference type="InterPro" id="IPR006626">
    <property type="entry name" value="PbH1"/>
</dbReference>
<evidence type="ECO:0008006" key="6">
    <source>
        <dbReference type="Google" id="ProtNLM"/>
    </source>
</evidence>
<dbReference type="SMART" id="SM00710">
    <property type="entry name" value="PbH1"/>
    <property type="match status" value="9"/>
</dbReference>
<gene>
    <name evidence="4" type="ORF">CV102_20420</name>
</gene>
<keyword evidence="5" id="KW-1185">Reference proteome</keyword>
<protein>
    <recommendedName>
        <fullName evidence="6">Pectate lyase superfamily protein domain-containing protein</fullName>
    </recommendedName>
</protein>
<evidence type="ECO:0000259" key="3">
    <source>
        <dbReference type="Pfam" id="PF13229"/>
    </source>
</evidence>
<comment type="caution">
    <text evidence="4">The sequence shown here is derived from an EMBL/GenBank/DDBJ whole genome shotgun (WGS) entry which is preliminary data.</text>
</comment>
<proteinExistence type="predicted"/>
<dbReference type="Proteomes" id="UP000766904">
    <property type="component" value="Unassembled WGS sequence"/>
</dbReference>
<evidence type="ECO:0000256" key="1">
    <source>
        <dbReference type="ARBA" id="ARBA00022737"/>
    </source>
</evidence>
<dbReference type="Pfam" id="PF13229">
    <property type="entry name" value="Beta_helix"/>
    <property type="match status" value="1"/>
</dbReference>
<dbReference type="InterPro" id="IPR024535">
    <property type="entry name" value="RHGA/B-epi-like_pectate_lyase"/>
</dbReference>
<organism evidence="4 5">
    <name type="scientific">Natronococcus pandeyae</name>
    <dbReference type="NCBI Taxonomy" id="2055836"/>
    <lineage>
        <taxon>Archaea</taxon>
        <taxon>Methanobacteriati</taxon>
        <taxon>Methanobacteriota</taxon>
        <taxon>Stenosarchaea group</taxon>
        <taxon>Halobacteria</taxon>
        <taxon>Halobacteriales</taxon>
        <taxon>Natrialbaceae</taxon>
        <taxon>Natronococcus</taxon>
    </lineage>
</organism>
<sequence length="626" mass="66312">MEIDVIQCEVRRIHPLIPAAPPDLLIRYRRVIRDIFRSSFVGPKSKRRRGTDRCLRSLPAVLRGTKVARYRAIPVASRVRDGPPYPSSPVVDGHRSNRRQPLFAAPVTSSPMRSVAEYGASGDGTNDDRGAIQAAVDDAHEAGGDRVYLPAGEYRVDGPITHRSRVHLVGDGMGPTTIRAEGKGFAALEGFGEPDEPLTDLAVEQLTVDASGVPGGESYDPGEKCLYYQHVRRCRIVGVHAYGSAATGIGTDMLVDSLVQGCVAEDCGRNFDAARDGLNIGSNGIGIGTGLAADAEPVVVANCHARGNSNNGIMFENQATGERAREYHAGHLLVYGCTAIGNRVGFRTSADRRVRFANCSAHANEKDGIVIDEKGEMGLEISPPPFSAREHRIDGCHVTENGGHGVHVTEADESAAIDVSTSQISANGGAGIRIATGERIADVAVANCRVFDNGGPGIVFADGGVDFRVSDSDVSDNGRDGATPEIRFGESAVRVTVSGCHISGAPNSQAPGITFATGHDSVMIVGNQFHGCTPLEADEPPAVVRDNAGFRTETAGRAEAVGDGETTEFVLPHELDVAPSVRNVWAESDAATGFHVTTADEEAIVVAFAEPPDADSQLRWGFELRR</sequence>
<dbReference type="PANTHER" id="PTHR22990">
    <property type="entry name" value="F-BOX ONLY PROTEIN"/>
    <property type="match status" value="1"/>
</dbReference>
<evidence type="ECO:0000259" key="2">
    <source>
        <dbReference type="Pfam" id="PF12708"/>
    </source>
</evidence>
<dbReference type="InterPro" id="IPR012334">
    <property type="entry name" value="Pectin_lyas_fold"/>
</dbReference>
<feature type="domain" description="Rhamnogalacturonase A/B/Epimerase-like pectate lyase" evidence="2">
    <location>
        <begin position="113"/>
        <end position="182"/>
    </location>
</feature>